<organism evidence="1 3">
    <name type="scientific">Puccinia graminis f. sp. tritici (strain CRL 75-36-700-3 / race SCCL)</name>
    <name type="common">Black stem rust fungus</name>
    <dbReference type="NCBI Taxonomy" id="418459"/>
    <lineage>
        <taxon>Eukaryota</taxon>
        <taxon>Fungi</taxon>
        <taxon>Dikarya</taxon>
        <taxon>Basidiomycota</taxon>
        <taxon>Pucciniomycotina</taxon>
        <taxon>Pucciniomycetes</taxon>
        <taxon>Pucciniales</taxon>
        <taxon>Pucciniaceae</taxon>
        <taxon>Puccinia</taxon>
    </lineage>
</organism>
<dbReference type="VEuPathDB" id="FungiDB:PGTG_07349"/>
<dbReference type="GeneID" id="10536414"/>
<dbReference type="KEGG" id="pgr:PGTG_07344"/>
<dbReference type="KEGG" id="pgr:PGTG_07349"/>
<dbReference type="AlphaFoldDB" id="E3K9I1"/>
<evidence type="ECO:0000313" key="3">
    <source>
        <dbReference type="Proteomes" id="UP000008783"/>
    </source>
</evidence>
<dbReference type="RefSeq" id="XP_003325511.1">
    <property type="nucleotide sequence ID" value="XM_003325463.1"/>
</dbReference>
<dbReference type="HOGENOM" id="CLU_1332515_0_0_1"/>
<evidence type="ECO:0000313" key="2">
    <source>
        <dbReference type="EMBL" id="EFP81097.1"/>
    </source>
</evidence>
<dbReference type="EMBL" id="DS178277">
    <property type="protein sequence ID" value="EFP81097.1"/>
    <property type="molecule type" value="Genomic_DNA"/>
</dbReference>
<dbReference type="VEuPathDB" id="FungiDB:PGTG_07344"/>
<protein>
    <submittedName>
        <fullName evidence="1">Uncharacterized protein</fullName>
    </submittedName>
</protein>
<dbReference type="EMBL" id="DS178277">
    <property type="protein sequence ID" value="EFP81092.1"/>
    <property type="molecule type" value="Genomic_DNA"/>
</dbReference>
<sequence length="206" mass="24114">MFYDYIIYALYDFMHFNFEYHNWRYNFQVCPSNLKETPQWMSVGVFWELGARKWKLFFQPHKFMWNILQSFTTLVVFRVEWKCLSKGFASQSAQQSMHVQLPLLIKRLAKNPTTDPLEGRTTSASGFVIMDSITLGLGTTDNALNRLNLESQFLSLELDRRFVQNCMTNQSSNPQETVHRQLLKTTPADARMACSRIKPPLTHSKK</sequence>
<proteinExistence type="predicted"/>
<dbReference type="RefSeq" id="XP_003325516.1">
    <property type="nucleotide sequence ID" value="XM_003325468.1"/>
</dbReference>
<reference evidence="1" key="3">
    <citation type="submission" date="2012-02" db="EMBL/GenBank/DDBJ databases">
        <title>The Genome Sequence of Puccinia graminis f. sp. tritici Strain CRL 75-36-700-3.</title>
        <authorList>
            <consortium name="The Broad Institute Genome Sequencing Platform"/>
            <person name="Birren B."/>
            <person name="Lander E."/>
            <person name="Galagan J."/>
            <person name="Nusbaum C."/>
            <person name="Devon K."/>
            <person name="Cuomo C."/>
            <person name="Jaffe D."/>
            <person name="Butler J."/>
            <person name="Alvarez P."/>
            <person name="Gnerre S."/>
            <person name="Grabherr M."/>
            <person name="Mauceli E."/>
            <person name="Brockman W."/>
            <person name="Young S."/>
            <person name="LaButti K."/>
            <person name="Sykes S."/>
            <person name="DeCaprio D."/>
            <person name="Crawford M."/>
            <person name="Koehrsen M."/>
            <person name="Engels R."/>
            <person name="Montgomery P."/>
            <person name="Pearson M."/>
            <person name="Howarth C."/>
            <person name="Larson L."/>
            <person name="White J."/>
            <person name="Zeng Q."/>
            <person name="Kodira C."/>
            <person name="Yandava C."/>
            <person name="Alvarado L."/>
            <person name="O'Leary S."/>
            <person name="Szabo L."/>
            <person name="Dean R."/>
            <person name="Schein J."/>
        </authorList>
    </citation>
    <scope>NUCLEOTIDE SEQUENCE</scope>
    <source>
        <strain evidence="1">CRL 75-36-700-3</strain>
    </source>
</reference>
<name>E3K9I1_PUCGT</name>
<dbReference type="InParanoid" id="E3K9I1"/>
<accession>E3K9I1</accession>
<keyword evidence="3" id="KW-1185">Reference proteome</keyword>
<dbReference type="Proteomes" id="UP000008783">
    <property type="component" value="Unassembled WGS sequence"/>
</dbReference>
<dbReference type="GeneID" id="10536419"/>
<reference evidence="3" key="2">
    <citation type="journal article" date="2011" name="Proc. Natl. Acad. Sci. U.S.A.">
        <title>Obligate biotrophy features unraveled by the genomic analysis of rust fungi.</title>
        <authorList>
            <person name="Duplessis S."/>
            <person name="Cuomo C.A."/>
            <person name="Lin Y.-C."/>
            <person name="Aerts A."/>
            <person name="Tisserant E."/>
            <person name="Veneault-Fourrey C."/>
            <person name="Joly D.L."/>
            <person name="Hacquard S."/>
            <person name="Amselem J."/>
            <person name="Cantarel B.L."/>
            <person name="Chiu R."/>
            <person name="Coutinho P.M."/>
            <person name="Feau N."/>
            <person name="Field M."/>
            <person name="Frey P."/>
            <person name="Gelhaye E."/>
            <person name="Goldberg J."/>
            <person name="Grabherr M.G."/>
            <person name="Kodira C.D."/>
            <person name="Kohler A."/>
            <person name="Kuees U."/>
            <person name="Lindquist E.A."/>
            <person name="Lucas S.M."/>
            <person name="Mago R."/>
            <person name="Mauceli E."/>
            <person name="Morin E."/>
            <person name="Murat C."/>
            <person name="Pangilinan J.L."/>
            <person name="Park R."/>
            <person name="Pearson M."/>
            <person name="Quesneville H."/>
            <person name="Rouhier N."/>
            <person name="Sakthikumar S."/>
            <person name="Salamov A.A."/>
            <person name="Schmutz J."/>
            <person name="Selles B."/>
            <person name="Shapiro H."/>
            <person name="Tanguay P."/>
            <person name="Tuskan G.A."/>
            <person name="Henrissat B."/>
            <person name="Van de Peer Y."/>
            <person name="Rouze P."/>
            <person name="Ellis J.G."/>
            <person name="Dodds P.N."/>
            <person name="Schein J.E."/>
            <person name="Zhong S."/>
            <person name="Hamelin R.C."/>
            <person name="Grigoriev I.V."/>
            <person name="Szabo L.J."/>
            <person name="Martin F."/>
        </authorList>
    </citation>
    <scope>NUCLEOTIDE SEQUENCE [LARGE SCALE GENOMIC DNA]</scope>
    <source>
        <strain evidence="3">CRL 75-36-700-3 / race SCCL</strain>
    </source>
</reference>
<gene>
    <name evidence="1" type="ORF">PGTG_07344</name>
    <name evidence="2" type="ORF">PGTG_07349</name>
</gene>
<evidence type="ECO:0000313" key="1">
    <source>
        <dbReference type="EMBL" id="EFP81092.1"/>
    </source>
</evidence>
<reference key="1">
    <citation type="submission" date="2007-01" db="EMBL/GenBank/DDBJ databases">
        <title>The Genome Sequence of Puccinia graminis f. sp. tritici Strain CRL 75-36-700-3.</title>
        <authorList>
            <consortium name="The Broad Institute Genome Sequencing Platform"/>
            <person name="Birren B."/>
            <person name="Lander E."/>
            <person name="Galagan J."/>
            <person name="Nusbaum C."/>
            <person name="Devon K."/>
            <person name="Cuomo C."/>
            <person name="Jaffe D."/>
            <person name="Butler J."/>
            <person name="Alvarez P."/>
            <person name="Gnerre S."/>
            <person name="Grabherr M."/>
            <person name="Mauceli E."/>
            <person name="Brockman W."/>
            <person name="Young S."/>
            <person name="LaButti K."/>
            <person name="Sykes S."/>
            <person name="DeCaprio D."/>
            <person name="Crawford M."/>
            <person name="Koehrsen M."/>
            <person name="Engels R."/>
            <person name="Montgomery P."/>
            <person name="Pearson M."/>
            <person name="Howarth C."/>
            <person name="Larson L."/>
            <person name="White J."/>
            <person name="Zeng Q."/>
            <person name="Kodira C."/>
            <person name="Yandava C."/>
            <person name="Alvarado L."/>
            <person name="O'Leary S."/>
            <person name="Szabo L."/>
            <person name="Dean R."/>
            <person name="Schein J."/>
        </authorList>
    </citation>
    <scope>NUCLEOTIDE SEQUENCE</scope>
    <source>
        <strain>CRL 75-36-700-3</strain>
    </source>
</reference>